<keyword evidence="3" id="KW-1185">Reference proteome</keyword>
<gene>
    <name evidence="2" type="ORF">SAMN02910314_01942</name>
</gene>
<evidence type="ECO:0000256" key="1">
    <source>
        <dbReference type="SAM" id="MobiDB-lite"/>
    </source>
</evidence>
<organism evidence="2 3">
    <name type="scientific">Denitrobacterium detoxificans</name>
    <dbReference type="NCBI Taxonomy" id="79604"/>
    <lineage>
        <taxon>Bacteria</taxon>
        <taxon>Bacillati</taxon>
        <taxon>Actinomycetota</taxon>
        <taxon>Coriobacteriia</taxon>
        <taxon>Eggerthellales</taxon>
        <taxon>Eggerthellaceae</taxon>
        <taxon>Denitrobacterium</taxon>
    </lineage>
</organism>
<reference evidence="3" key="1">
    <citation type="submission" date="2016-10" db="EMBL/GenBank/DDBJ databases">
        <authorList>
            <person name="Varghese N."/>
        </authorList>
    </citation>
    <scope>NUCLEOTIDE SEQUENCE [LARGE SCALE GENOMIC DNA]</scope>
    <source>
        <strain evidence="3">DSM 21843</strain>
    </source>
</reference>
<name>A0A172RXA1_9ACTN</name>
<dbReference type="EMBL" id="FOEC01000020">
    <property type="protein sequence ID" value="SEP02185.1"/>
    <property type="molecule type" value="Genomic_DNA"/>
</dbReference>
<protein>
    <submittedName>
        <fullName evidence="2">Uncharacterized protein</fullName>
    </submittedName>
</protein>
<proteinExistence type="predicted"/>
<sequence>MRLCPYNRGMADKWEQIQNILSAEASGAERPPRLRSQRTLFGIPSEIEQIMANASQEGTRAARDKKQGQARSSSGDRS</sequence>
<feature type="compositionally biased region" description="Polar residues" evidence="1">
    <location>
        <begin position="69"/>
        <end position="78"/>
    </location>
</feature>
<dbReference type="AlphaFoldDB" id="A0A172RXA1"/>
<evidence type="ECO:0000313" key="2">
    <source>
        <dbReference type="EMBL" id="SEP02185.1"/>
    </source>
</evidence>
<dbReference type="Proteomes" id="UP000182975">
    <property type="component" value="Unassembled WGS sequence"/>
</dbReference>
<evidence type="ECO:0000313" key="3">
    <source>
        <dbReference type="Proteomes" id="UP000182975"/>
    </source>
</evidence>
<feature type="region of interest" description="Disordered" evidence="1">
    <location>
        <begin position="55"/>
        <end position="78"/>
    </location>
</feature>
<accession>A0A172RXA1</accession>
<dbReference type="KEGG" id="ddt:AAY81_03520"/>